<feature type="region of interest" description="Disordered" evidence="6">
    <location>
        <begin position="369"/>
        <end position="459"/>
    </location>
</feature>
<dbReference type="Pfam" id="PF00069">
    <property type="entry name" value="Pkinase"/>
    <property type="match status" value="1"/>
</dbReference>
<feature type="compositionally biased region" description="Low complexity" evidence="6">
    <location>
        <begin position="405"/>
        <end position="429"/>
    </location>
</feature>
<dbReference type="PANTHER" id="PTHR43289:SF34">
    <property type="entry name" value="SERINE_THREONINE-PROTEIN KINASE YBDM-RELATED"/>
    <property type="match status" value="1"/>
</dbReference>
<evidence type="ECO:0000256" key="7">
    <source>
        <dbReference type="SAM" id="Phobius"/>
    </source>
</evidence>
<keyword evidence="4 5" id="KW-0067">ATP-binding</keyword>
<dbReference type="InterPro" id="IPR011009">
    <property type="entry name" value="Kinase-like_dom_sf"/>
</dbReference>
<evidence type="ECO:0000313" key="9">
    <source>
        <dbReference type="EMBL" id="RZU48628.1"/>
    </source>
</evidence>
<dbReference type="EMBL" id="SHKY01000001">
    <property type="protein sequence ID" value="RZU48628.1"/>
    <property type="molecule type" value="Genomic_DNA"/>
</dbReference>
<dbReference type="InterPro" id="IPR008271">
    <property type="entry name" value="Ser/Thr_kinase_AS"/>
</dbReference>
<evidence type="ECO:0000256" key="1">
    <source>
        <dbReference type="ARBA" id="ARBA00022679"/>
    </source>
</evidence>
<dbReference type="PROSITE" id="PS00108">
    <property type="entry name" value="PROTEIN_KINASE_ST"/>
    <property type="match status" value="1"/>
</dbReference>
<feature type="compositionally biased region" description="Pro residues" evidence="6">
    <location>
        <begin position="293"/>
        <end position="309"/>
    </location>
</feature>
<reference evidence="9 10" key="1">
    <citation type="submission" date="2019-02" db="EMBL/GenBank/DDBJ databases">
        <title>Sequencing the genomes of 1000 actinobacteria strains.</title>
        <authorList>
            <person name="Klenk H.-P."/>
        </authorList>
    </citation>
    <scope>NUCLEOTIDE SEQUENCE [LARGE SCALE GENOMIC DNA]</scope>
    <source>
        <strain evidence="9 10">DSM 45162</strain>
    </source>
</reference>
<dbReference type="PANTHER" id="PTHR43289">
    <property type="entry name" value="MITOGEN-ACTIVATED PROTEIN KINASE KINASE KINASE 20-RELATED"/>
    <property type="match status" value="1"/>
</dbReference>
<keyword evidence="1" id="KW-0808">Transferase</keyword>
<dbReference type="CDD" id="cd14014">
    <property type="entry name" value="STKc_PknB_like"/>
    <property type="match status" value="1"/>
</dbReference>
<keyword evidence="7" id="KW-1133">Transmembrane helix</keyword>
<dbReference type="PROSITE" id="PS00107">
    <property type="entry name" value="PROTEIN_KINASE_ATP"/>
    <property type="match status" value="1"/>
</dbReference>
<evidence type="ECO:0000256" key="5">
    <source>
        <dbReference type="PROSITE-ProRule" id="PRU10141"/>
    </source>
</evidence>
<feature type="compositionally biased region" description="Gly residues" evidence="6">
    <location>
        <begin position="430"/>
        <end position="440"/>
    </location>
</feature>
<evidence type="ECO:0000259" key="8">
    <source>
        <dbReference type="PROSITE" id="PS50011"/>
    </source>
</evidence>
<keyword evidence="2 5" id="KW-0547">Nucleotide-binding</keyword>
<evidence type="ECO:0000256" key="2">
    <source>
        <dbReference type="ARBA" id="ARBA00022741"/>
    </source>
</evidence>
<feature type="domain" description="Protein kinase" evidence="8">
    <location>
        <begin position="23"/>
        <end position="276"/>
    </location>
</feature>
<keyword evidence="7" id="KW-0472">Membrane</keyword>
<evidence type="ECO:0000256" key="4">
    <source>
        <dbReference type="ARBA" id="ARBA00022840"/>
    </source>
</evidence>
<keyword evidence="3 9" id="KW-0418">Kinase</keyword>
<keyword evidence="10" id="KW-1185">Reference proteome</keyword>
<comment type="caution">
    <text evidence="9">The sequence shown here is derived from an EMBL/GenBank/DDBJ whole genome shotgun (WGS) entry which is preliminary data.</text>
</comment>
<dbReference type="Gene3D" id="3.30.200.20">
    <property type="entry name" value="Phosphorylase Kinase, domain 1"/>
    <property type="match status" value="1"/>
</dbReference>
<organism evidence="9 10">
    <name type="scientific">Krasilnikovia cinnamomea</name>
    <dbReference type="NCBI Taxonomy" id="349313"/>
    <lineage>
        <taxon>Bacteria</taxon>
        <taxon>Bacillati</taxon>
        <taxon>Actinomycetota</taxon>
        <taxon>Actinomycetes</taxon>
        <taxon>Micromonosporales</taxon>
        <taxon>Micromonosporaceae</taxon>
        <taxon>Krasilnikovia</taxon>
    </lineage>
</organism>
<sequence>MSAPAAPPVQALHRNDPRRLGRYRLVGRLGSGGMGVVYLGEDPDGGPVAVKLVHAVLSHDPEFRQRFRSEVQRARQVPSFCTAEVLDADLEHQPPYLVVEYVPGPSLGQVVEERGPLTAANLHSVAVGVATALAGIHGAGVIHRDLKPENVLLAPGSPKVIDFGIARAFEATSQLTRTDQMVGTVAYMAPERFSSEPGVPLTAAADVFAWGCVVGYAGTGRTPFRADSPPATAARILTQPPHLDGLAEPLRSLVELSLAKDPAERPTARELLDMLLGEAPVRRPAGPATRTGPRPPQAPARLAGPPPAYPGRATSAAPVRPPGGPVAYARRPRGGRLLAALAMLLVLAGLGTVAAVLRLDSLARDALISDSGRGGDPDGSGGGSNGSGADDGADGSGADDGADGSGAEADGGADGSGADADGGSADADGGSAGGDGGGPGAAPVEPSGEPDLQDSLDSPAQWRETARRADGAGCTVRGVLRATLPGPGTLQCPGPAEQFPGDLAVEVSVTLLNAGGCAAVWYHWDSEAGGQVLRVCQRELSVAADAPGDQQVFGTVPLPRPIPLGADTRIHLVVREGRAELFLAGEFAGALPLPADSPQDGQVVLGASVAAPAARAATSVTFADVAIQSL</sequence>
<feature type="binding site" evidence="5">
    <location>
        <position position="51"/>
    </location>
    <ligand>
        <name>ATP</name>
        <dbReference type="ChEBI" id="CHEBI:30616"/>
    </ligand>
</feature>
<protein>
    <submittedName>
        <fullName evidence="9">Serine/threonine protein kinase</fullName>
    </submittedName>
</protein>
<evidence type="ECO:0000256" key="6">
    <source>
        <dbReference type="SAM" id="MobiDB-lite"/>
    </source>
</evidence>
<feature type="compositionally biased region" description="Gly residues" evidence="6">
    <location>
        <begin position="372"/>
        <end position="386"/>
    </location>
</feature>
<dbReference type="InterPro" id="IPR017441">
    <property type="entry name" value="Protein_kinase_ATP_BS"/>
</dbReference>
<evidence type="ECO:0000256" key="3">
    <source>
        <dbReference type="ARBA" id="ARBA00022777"/>
    </source>
</evidence>
<dbReference type="Gene3D" id="1.10.510.10">
    <property type="entry name" value="Transferase(Phosphotransferase) domain 1"/>
    <property type="match status" value="1"/>
</dbReference>
<evidence type="ECO:0000313" key="10">
    <source>
        <dbReference type="Proteomes" id="UP000292564"/>
    </source>
</evidence>
<dbReference type="Proteomes" id="UP000292564">
    <property type="component" value="Unassembled WGS sequence"/>
</dbReference>
<gene>
    <name evidence="9" type="ORF">EV385_0345</name>
</gene>
<dbReference type="RefSeq" id="WP_130507846.1">
    <property type="nucleotide sequence ID" value="NZ_SHKY01000001.1"/>
</dbReference>
<dbReference type="AlphaFoldDB" id="A0A4Q7ZDA8"/>
<feature type="region of interest" description="Disordered" evidence="6">
    <location>
        <begin position="280"/>
        <end position="327"/>
    </location>
</feature>
<feature type="transmembrane region" description="Helical" evidence="7">
    <location>
        <begin position="337"/>
        <end position="357"/>
    </location>
</feature>
<dbReference type="OrthoDB" id="4326323at2"/>
<dbReference type="SUPFAM" id="SSF56112">
    <property type="entry name" value="Protein kinase-like (PK-like)"/>
    <property type="match status" value="1"/>
</dbReference>
<dbReference type="SMART" id="SM00220">
    <property type="entry name" value="S_TKc"/>
    <property type="match status" value="1"/>
</dbReference>
<keyword evidence="9" id="KW-0723">Serine/threonine-protein kinase</keyword>
<dbReference type="GO" id="GO:0004674">
    <property type="term" value="F:protein serine/threonine kinase activity"/>
    <property type="evidence" value="ECO:0007669"/>
    <property type="project" value="UniProtKB-KW"/>
</dbReference>
<name>A0A4Q7ZDA8_9ACTN</name>
<accession>A0A4Q7ZDA8</accession>
<dbReference type="InterPro" id="IPR000719">
    <property type="entry name" value="Prot_kinase_dom"/>
</dbReference>
<dbReference type="PROSITE" id="PS50011">
    <property type="entry name" value="PROTEIN_KINASE_DOM"/>
    <property type="match status" value="1"/>
</dbReference>
<proteinExistence type="predicted"/>
<keyword evidence="7" id="KW-0812">Transmembrane</keyword>
<dbReference type="GO" id="GO:0005524">
    <property type="term" value="F:ATP binding"/>
    <property type="evidence" value="ECO:0007669"/>
    <property type="project" value="UniProtKB-UniRule"/>
</dbReference>